<proteinExistence type="predicted"/>
<dbReference type="Proteomes" id="UP000663852">
    <property type="component" value="Unassembled WGS sequence"/>
</dbReference>
<protein>
    <submittedName>
        <fullName evidence="2">Uncharacterized protein</fullName>
    </submittedName>
</protein>
<dbReference type="EMBL" id="CAJNOJ010001281">
    <property type="protein sequence ID" value="CAF1548355.1"/>
    <property type="molecule type" value="Genomic_DNA"/>
</dbReference>
<keyword evidence="4" id="KW-1185">Reference proteome</keyword>
<evidence type="ECO:0000313" key="4">
    <source>
        <dbReference type="Proteomes" id="UP000663828"/>
    </source>
</evidence>
<evidence type="ECO:0000313" key="5">
    <source>
        <dbReference type="Proteomes" id="UP000663852"/>
    </source>
</evidence>
<sequence length="132" mass="15113">MNVSSARVHILFLSRQHSYKRKRSTRVSELSTTTHLASKDSEEASLQNPDTRSDLPSAVSLHERNTRVNTQPNIFRKPYVFKRKLNSRSCGNPLSTKDQQQQDNRYKCMKPTAQQSEDFGVAFGTAWKAAFH</sequence>
<name>A0A815WIW7_ADIRI</name>
<dbReference type="EMBL" id="CAJNOR010008872">
    <property type="protein sequence ID" value="CAF1638616.1"/>
    <property type="molecule type" value="Genomic_DNA"/>
</dbReference>
<organism evidence="2 5">
    <name type="scientific">Adineta ricciae</name>
    <name type="common">Rotifer</name>
    <dbReference type="NCBI Taxonomy" id="249248"/>
    <lineage>
        <taxon>Eukaryota</taxon>
        <taxon>Metazoa</taxon>
        <taxon>Spiralia</taxon>
        <taxon>Gnathifera</taxon>
        <taxon>Rotifera</taxon>
        <taxon>Eurotatoria</taxon>
        <taxon>Bdelloidea</taxon>
        <taxon>Adinetida</taxon>
        <taxon>Adinetidae</taxon>
        <taxon>Adineta</taxon>
    </lineage>
</organism>
<reference evidence="2" key="1">
    <citation type="submission" date="2021-02" db="EMBL/GenBank/DDBJ databases">
        <authorList>
            <person name="Nowell W R."/>
        </authorList>
    </citation>
    <scope>NUCLEOTIDE SEQUENCE</scope>
</reference>
<feature type="compositionally biased region" description="Polar residues" evidence="1">
    <location>
        <begin position="27"/>
        <end position="36"/>
    </location>
</feature>
<evidence type="ECO:0000256" key="1">
    <source>
        <dbReference type="SAM" id="MobiDB-lite"/>
    </source>
</evidence>
<feature type="region of interest" description="Disordered" evidence="1">
    <location>
        <begin position="23"/>
        <end position="59"/>
    </location>
</feature>
<evidence type="ECO:0000313" key="3">
    <source>
        <dbReference type="EMBL" id="CAF1638616.1"/>
    </source>
</evidence>
<comment type="caution">
    <text evidence="2">The sequence shown here is derived from an EMBL/GenBank/DDBJ whole genome shotgun (WGS) entry which is preliminary data.</text>
</comment>
<gene>
    <name evidence="2" type="ORF">EDS130_LOCUS45820</name>
    <name evidence="3" type="ORF">XAT740_LOCUS52911</name>
</gene>
<dbReference type="AlphaFoldDB" id="A0A815WIW7"/>
<evidence type="ECO:0000313" key="2">
    <source>
        <dbReference type="EMBL" id="CAF1548355.1"/>
    </source>
</evidence>
<accession>A0A815WIW7</accession>
<dbReference type="Proteomes" id="UP000663828">
    <property type="component" value="Unassembled WGS sequence"/>
</dbReference>